<protein>
    <submittedName>
        <fullName evidence="2">Uncharacterized protein</fullName>
    </submittedName>
</protein>
<feature type="region of interest" description="Disordered" evidence="1">
    <location>
        <begin position="174"/>
        <end position="196"/>
    </location>
</feature>
<accession>A0ABQ8V225</accession>
<evidence type="ECO:0000313" key="3">
    <source>
        <dbReference type="Proteomes" id="UP001141327"/>
    </source>
</evidence>
<organism evidence="2 3">
    <name type="scientific">Paratrimastix pyriformis</name>
    <dbReference type="NCBI Taxonomy" id="342808"/>
    <lineage>
        <taxon>Eukaryota</taxon>
        <taxon>Metamonada</taxon>
        <taxon>Preaxostyla</taxon>
        <taxon>Paratrimastigidae</taxon>
        <taxon>Paratrimastix</taxon>
    </lineage>
</organism>
<dbReference type="Proteomes" id="UP001141327">
    <property type="component" value="Unassembled WGS sequence"/>
</dbReference>
<feature type="compositionally biased region" description="Pro residues" evidence="1">
    <location>
        <begin position="303"/>
        <end position="314"/>
    </location>
</feature>
<evidence type="ECO:0000256" key="1">
    <source>
        <dbReference type="SAM" id="MobiDB-lite"/>
    </source>
</evidence>
<feature type="compositionally biased region" description="Low complexity" evidence="1">
    <location>
        <begin position="174"/>
        <end position="187"/>
    </location>
</feature>
<feature type="region of interest" description="Disordered" evidence="1">
    <location>
        <begin position="296"/>
        <end position="402"/>
    </location>
</feature>
<gene>
    <name evidence="2" type="ORF">PAPYR_379</name>
</gene>
<dbReference type="EMBL" id="JAPMOS010000001">
    <property type="protein sequence ID" value="KAJ4463110.1"/>
    <property type="molecule type" value="Genomic_DNA"/>
</dbReference>
<comment type="caution">
    <text evidence="2">The sequence shown here is derived from an EMBL/GenBank/DDBJ whole genome shotgun (WGS) entry which is preliminary data.</text>
</comment>
<feature type="compositionally biased region" description="Acidic residues" evidence="1">
    <location>
        <begin position="371"/>
        <end position="385"/>
    </location>
</feature>
<feature type="compositionally biased region" description="Gly residues" evidence="1">
    <location>
        <begin position="337"/>
        <end position="347"/>
    </location>
</feature>
<sequence length="402" mass="41968">MALEFVKLWMARHDDEIGMEGKGDEIPATEFRASFKDWWRKRNPDTTKMAAFSCGSLGEVDALSKRKKNGKWYYRRPPIKCAPPALTPVGPGLYSPFPPRTFSCPGFVSHTAHGGIMPPTPTAVAWVPVPLYSTPPQFPPPQPFPGVGFPVSHSMGFLGTPIYGSCDSLGSVATSPAPVSPSSMQPPSTIPPPSYPTQPWAQVSTPPFTAISPSFVMATGPFLVPIPAAAPTTTPSGSAPPTNPFAPLPTSGHSPLATTCPAGHPAPPPAHKVDGPVPPAPCPLPGAENPMLGALFGGMGLPPADPLPPTSPPDPFRDPFAPGDGLGPPAGSPRWGVSGGPAPGMGMGMPEDFLEQPGAQFGSAATRIQDDDNDNDEEDDDEDEDPLRLTVTAEAPHEPGRT</sequence>
<evidence type="ECO:0000313" key="2">
    <source>
        <dbReference type="EMBL" id="KAJ4463110.1"/>
    </source>
</evidence>
<keyword evidence="3" id="KW-1185">Reference proteome</keyword>
<proteinExistence type="predicted"/>
<name>A0ABQ8V225_9EUKA</name>
<reference evidence="2" key="1">
    <citation type="journal article" date="2022" name="bioRxiv">
        <title>Genomics of Preaxostyla Flagellates Illuminates Evolutionary Transitions and the Path Towards Mitochondrial Loss.</title>
        <authorList>
            <person name="Novak L.V.F."/>
            <person name="Treitli S.C."/>
            <person name="Pyrih J."/>
            <person name="Halakuc P."/>
            <person name="Pipaliya S.V."/>
            <person name="Vacek V."/>
            <person name="Brzon O."/>
            <person name="Soukal P."/>
            <person name="Eme L."/>
            <person name="Dacks J.B."/>
            <person name="Karnkowska A."/>
            <person name="Elias M."/>
            <person name="Hampl V."/>
        </authorList>
    </citation>
    <scope>NUCLEOTIDE SEQUENCE</scope>
    <source>
        <strain evidence="2">RCP-MX</strain>
    </source>
</reference>